<evidence type="ECO:0000256" key="1">
    <source>
        <dbReference type="ARBA" id="ARBA00004141"/>
    </source>
</evidence>
<dbReference type="InterPro" id="IPR027417">
    <property type="entry name" value="P-loop_NTPase"/>
</dbReference>
<evidence type="ECO:0000259" key="9">
    <source>
        <dbReference type="PROSITE" id="PS50006"/>
    </source>
</evidence>
<dbReference type="SMART" id="SM00240">
    <property type="entry name" value="FHA"/>
    <property type="match status" value="2"/>
</dbReference>
<reference evidence="11 12" key="1">
    <citation type="journal article" date="2018" name="ACS Chem. Biol.">
        <title>Ketoreductase domain dysfunction expands chemodiversity: malyngamide biosynthesis in the cyanobacterium Okeania hirsuta.</title>
        <authorList>
            <person name="Moss N.A."/>
            <person name="Leao T."/>
            <person name="Rankin M."/>
            <person name="McCullough T.M."/>
            <person name="Qu P."/>
            <person name="Korobeynikov A."/>
            <person name="Smith J.L."/>
            <person name="Gerwick L."/>
            <person name="Gerwick W.H."/>
        </authorList>
    </citation>
    <scope>NUCLEOTIDE SEQUENCE [LARGE SCALE GENOMIC DNA]</scope>
    <source>
        <strain evidence="11 12">PAB10Feb10-1</strain>
    </source>
</reference>
<comment type="subcellular location">
    <subcellularLocation>
        <location evidence="1">Membrane</location>
        <topology evidence="1">Multi-pass membrane protein</topology>
    </subcellularLocation>
</comment>
<feature type="domain" description="FHA" evidence="9">
    <location>
        <begin position="144"/>
        <end position="193"/>
    </location>
</feature>
<dbReference type="InterPro" id="IPR050352">
    <property type="entry name" value="ABCG_transporters"/>
</dbReference>
<dbReference type="PROSITE" id="PS50893">
    <property type="entry name" value="ABC_TRANSPORTER_2"/>
    <property type="match status" value="1"/>
</dbReference>
<dbReference type="InterPro" id="IPR017871">
    <property type="entry name" value="ABC_transporter-like_CS"/>
</dbReference>
<dbReference type="EMBL" id="RCBY01000001">
    <property type="protein sequence ID" value="RQH57620.1"/>
    <property type="molecule type" value="Genomic_DNA"/>
</dbReference>
<evidence type="ECO:0000256" key="3">
    <source>
        <dbReference type="ARBA" id="ARBA00022692"/>
    </source>
</evidence>
<dbReference type="SUPFAM" id="SSF52540">
    <property type="entry name" value="P-loop containing nucleoside triphosphate hydrolases"/>
    <property type="match status" value="1"/>
</dbReference>
<feature type="domain" description="FHA" evidence="9">
    <location>
        <begin position="35"/>
        <end position="91"/>
    </location>
</feature>
<evidence type="ECO:0000256" key="8">
    <source>
        <dbReference type="SAM" id="Phobius"/>
    </source>
</evidence>
<feature type="transmembrane region" description="Helical" evidence="8">
    <location>
        <begin position="624"/>
        <end position="646"/>
    </location>
</feature>
<keyword evidence="12" id="KW-1185">Reference proteome</keyword>
<keyword evidence="5 11" id="KW-0067">ATP-binding</keyword>
<evidence type="ECO:0000256" key="4">
    <source>
        <dbReference type="ARBA" id="ARBA00022741"/>
    </source>
</evidence>
<keyword evidence="6 8" id="KW-1133">Transmembrane helix</keyword>
<dbReference type="InterPro" id="IPR003593">
    <property type="entry name" value="AAA+_ATPase"/>
</dbReference>
<feature type="transmembrane region" description="Helical" evidence="8">
    <location>
        <begin position="571"/>
        <end position="592"/>
    </location>
</feature>
<dbReference type="Pfam" id="PF00005">
    <property type="entry name" value="ABC_tran"/>
    <property type="match status" value="1"/>
</dbReference>
<dbReference type="SMART" id="SM00382">
    <property type="entry name" value="AAA"/>
    <property type="match status" value="1"/>
</dbReference>
<dbReference type="CDD" id="cd00060">
    <property type="entry name" value="FHA"/>
    <property type="match status" value="2"/>
</dbReference>
<evidence type="ECO:0000256" key="7">
    <source>
        <dbReference type="ARBA" id="ARBA00023136"/>
    </source>
</evidence>
<dbReference type="SUPFAM" id="SSF49879">
    <property type="entry name" value="SMAD/FHA domain"/>
    <property type="match status" value="2"/>
</dbReference>
<name>A0A3N6Q454_9CYAN</name>
<comment type="caution">
    <text evidence="11">The sequence shown here is derived from an EMBL/GenBank/DDBJ whole genome shotgun (WGS) entry which is preliminary data.</text>
</comment>
<dbReference type="RefSeq" id="WP_124143277.1">
    <property type="nucleotide sequence ID" value="NZ_CAWOKI010000331.1"/>
</dbReference>
<dbReference type="Gene3D" id="3.40.50.300">
    <property type="entry name" value="P-loop containing nucleotide triphosphate hydrolases"/>
    <property type="match status" value="1"/>
</dbReference>
<feature type="domain" description="ABC transporter" evidence="10">
    <location>
        <begin position="230"/>
        <end position="464"/>
    </location>
</feature>
<feature type="transmembrane region" description="Helical" evidence="8">
    <location>
        <begin position="658"/>
        <end position="682"/>
    </location>
</feature>
<gene>
    <name evidence="11" type="ORF">D5R40_00375</name>
</gene>
<dbReference type="InterPro" id="IPR003439">
    <property type="entry name" value="ABC_transporter-like_ATP-bd"/>
</dbReference>
<keyword evidence="3 8" id="KW-0812">Transmembrane</keyword>
<dbReference type="PANTHER" id="PTHR48041:SF139">
    <property type="entry name" value="PROTEIN SCARLET"/>
    <property type="match status" value="1"/>
</dbReference>
<dbReference type="GO" id="GO:0140359">
    <property type="term" value="F:ABC-type transporter activity"/>
    <property type="evidence" value="ECO:0007669"/>
    <property type="project" value="InterPro"/>
</dbReference>
<keyword evidence="2" id="KW-0813">Transport</keyword>
<evidence type="ECO:0000256" key="5">
    <source>
        <dbReference type="ARBA" id="ARBA00022840"/>
    </source>
</evidence>
<protein>
    <submittedName>
        <fullName evidence="11">ATP-binding cassette domain-containing protein</fullName>
    </submittedName>
</protein>
<dbReference type="OrthoDB" id="151099at2"/>
<dbReference type="InterPro" id="IPR013525">
    <property type="entry name" value="ABC2_TM"/>
</dbReference>
<dbReference type="Pfam" id="PF01061">
    <property type="entry name" value="ABC2_membrane"/>
    <property type="match status" value="1"/>
</dbReference>
<dbReference type="GO" id="GO:0016020">
    <property type="term" value="C:membrane"/>
    <property type="evidence" value="ECO:0007669"/>
    <property type="project" value="UniProtKB-SubCell"/>
</dbReference>
<dbReference type="InterPro" id="IPR000253">
    <property type="entry name" value="FHA_dom"/>
</dbReference>
<dbReference type="InterPro" id="IPR008984">
    <property type="entry name" value="SMAD_FHA_dom_sf"/>
</dbReference>
<evidence type="ECO:0000259" key="10">
    <source>
        <dbReference type="PROSITE" id="PS50893"/>
    </source>
</evidence>
<feature type="transmembrane region" description="Helical" evidence="8">
    <location>
        <begin position="694"/>
        <end position="714"/>
    </location>
</feature>
<dbReference type="GO" id="GO:0016887">
    <property type="term" value="F:ATP hydrolysis activity"/>
    <property type="evidence" value="ECO:0007669"/>
    <property type="project" value="InterPro"/>
</dbReference>
<evidence type="ECO:0000313" key="12">
    <source>
        <dbReference type="Proteomes" id="UP000269154"/>
    </source>
</evidence>
<dbReference type="PANTHER" id="PTHR48041">
    <property type="entry name" value="ABC TRANSPORTER G FAMILY MEMBER 28"/>
    <property type="match status" value="1"/>
</dbReference>
<dbReference type="AlphaFoldDB" id="A0A3N6Q454"/>
<evidence type="ECO:0000313" key="11">
    <source>
        <dbReference type="EMBL" id="RQH57620.1"/>
    </source>
</evidence>
<keyword evidence="4" id="KW-0547">Nucleotide-binding</keyword>
<sequence length="796" mass="89014">MNKKTGQTTLLSNNPYIELSNQGQIITFQLTQDNHILGRDRLHADLVVPSGWLVISSYHATIRKIDDRYYIYDGDGHRASTNGLFLDRTRITPSEGHLLENGMEIKIGLDPQNQILLKYFDPNNPITIASLPKTRSISLKDRSVLLGRDPDATLELDAPIVSRSHATIEPNGQGNYVLHDYSTNGVFVNGVRVKNSIVLTEGAVVKIGPFTLIRRGDRLEVFDPGNQIRIDADRLFRIVRDQRGKTRVLLNDISFAIEPGQFVALVGGSGTGKSTLMRTLLGIDPTTKGKVYINGEDLRNNFNIYRTQIGYVPQDDIIHRELTVLEVLNYAAKLRLPPDINIKEVVEKTLEQIEMKERKNVLVSQLSGGQRKRVSIGVELLADPKLFFLDEPTSGLDPGLDKKMMQLLRKLANQGRTIILVTHATANIRICDRVVFLGRGGRLCYFGSSREAMTFFSVNTGDFADIYNELETSDENINEWVNNFRQSEYYRRYIANHLSIDNLKSPTNLPPKQQPTSFWKQLFILIQRYFQLTIRDPINLGLALFTAPIGISLILFAVRDKNPLIGDPEPTLAPLALRVLFVFTCACLWVSLSSSLQEIVKESAIYIRERLVNLGLFAYLSSKLIVLGLLATLQTLLIVVVVILGFENPQPELISWPIGVSITTFLTLISCISLGLMISSIVKNGSQANSALPLILLPQIIFSGVLFEMTGIASKFSWLMLSRWSVAAYGALVNVNNMVPEATKLPNGSTVPLPFSGSDVYNLNWENLGISWGALCLHSLIYLGFTIWFQKRKDIV</sequence>
<dbReference type="Gene3D" id="2.60.200.20">
    <property type="match status" value="2"/>
</dbReference>
<evidence type="ECO:0000256" key="2">
    <source>
        <dbReference type="ARBA" id="ARBA00022448"/>
    </source>
</evidence>
<dbReference type="GO" id="GO:0005524">
    <property type="term" value="F:ATP binding"/>
    <property type="evidence" value="ECO:0007669"/>
    <property type="project" value="UniProtKB-KW"/>
</dbReference>
<proteinExistence type="predicted"/>
<accession>A0A3N6Q454</accession>
<feature type="transmembrane region" description="Helical" evidence="8">
    <location>
        <begin position="770"/>
        <end position="789"/>
    </location>
</feature>
<evidence type="ECO:0000256" key="6">
    <source>
        <dbReference type="ARBA" id="ARBA00022989"/>
    </source>
</evidence>
<dbReference type="PROSITE" id="PS50006">
    <property type="entry name" value="FHA_DOMAIN"/>
    <property type="match status" value="2"/>
</dbReference>
<dbReference type="PROSITE" id="PS00211">
    <property type="entry name" value="ABC_TRANSPORTER_1"/>
    <property type="match status" value="1"/>
</dbReference>
<dbReference type="Pfam" id="PF00498">
    <property type="entry name" value="FHA"/>
    <property type="match status" value="2"/>
</dbReference>
<organism evidence="11 12">
    <name type="scientific">Okeania hirsuta</name>
    <dbReference type="NCBI Taxonomy" id="1458930"/>
    <lineage>
        <taxon>Bacteria</taxon>
        <taxon>Bacillati</taxon>
        <taxon>Cyanobacteriota</taxon>
        <taxon>Cyanophyceae</taxon>
        <taxon>Oscillatoriophycideae</taxon>
        <taxon>Oscillatoriales</taxon>
        <taxon>Microcoleaceae</taxon>
        <taxon>Okeania</taxon>
    </lineage>
</organism>
<dbReference type="Proteomes" id="UP000269154">
    <property type="component" value="Unassembled WGS sequence"/>
</dbReference>
<dbReference type="FunFam" id="3.40.50.300:FF:000474">
    <property type="entry name" value="Putative ABC transporter ATP-binding subunit"/>
    <property type="match status" value="1"/>
</dbReference>
<feature type="transmembrane region" description="Helical" evidence="8">
    <location>
        <begin position="538"/>
        <end position="559"/>
    </location>
</feature>
<keyword evidence="7 8" id="KW-0472">Membrane</keyword>